<dbReference type="InterPro" id="IPR006860">
    <property type="entry name" value="FecR"/>
</dbReference>
<proteinExistence type="predicted"/>
<reference evidence="3 4" key="1">
    <citation type="submission" date="2020-01" db="EMBL/GenBank/DDBJ databases">
        <title>Genome sequencing of strain KACC 21265.</title>
        <authorList>
            <person name="Heo J."/>
            <person name="Kim S.-J."/>
            <person name="Kim J.-S."/>
            <person name="Hong S.-B."/>
            <person name="Kwon S.-W."/>
        </authorList>
    </citation>
    <scope>NUCLEOTIDE SEQUENCE [LARGE SCALE GENOMIC DNA]</scope>
    <source>
        <strain evidence="3 4">KACC 21265</strain>
    </source>
</reference>
<dbReference type="PIRSF" id="PIRSF018266">
    <property type="entry name" value="FecR"/>
    <property type="match status" value="1"/>
</dbReference>
<evidence type="ECO:0000259" key="1">
    <source>
        <dbReference type="Pfam" id="PF04773"/>
    </source>
</evidence>
<dbReference type="Proteomes" id="UP000464787">
    <property type="component" value="Chromosome"/>
</dbReference>
<dbReference type="GO" id="GO:0016989">
    <property type="term" value="F:sigma factor antagonist activity"/>
    <property type="evidence" value="ECO:0007669"/>
    <property type="project" value="TreeGrafter"/>
</dbReference>
<dbReference type="Gene3D" id="2.60.120.1440">
    <property type="match status" value="1"/>
</dbReference>
<keyword evidence="4" id="KW-1185">Reference proteome</keyword>
<dbReference type="PANTHER" id="PTHR30273">
    <property type="entry name" value="PERIPLASMIC SIGNAL SENSOR AND SIGMA FACTOR ACTIVATOR FECR-RELATED"/>
    <property type="match status" value="1"/>
</dbReference>
<dbReference type="Pfam" id="PF16220">
    <property type="entry name" value="DUF4880"/>
    <property type="match status" value="1"/>
</dbReference>
<feature type="domain" description="FecR protein" evidence="1">
    <location>
        <begin position="120"/>
        <end position="210"/>
    </location>
</feature>
<dbReference type="InterPro" id="IPR032623">
    <property type="entry name" value="FecR_N"/>
</dbReference>
<protein>
    <submittedName>
        <fullName evidence="3">DUF4880 domain-containing protein</fullName>
    </submittedName>
</protein>
<dbReference type="AlphaFoldDB" id="A0A857J133"/>
<sequence length="325" mass="34643">MHKPTEAPLPQAVRREAQAWVVRLSSGQATEDDARAFRAWCALGPAHASAFAQSRAVWAEMQGAARRVAGAEARAAARPARGFSPGRRLVLGGAVAASAGYLALRPPLALWPSMLELAADYRTGPGEQRELQLAQGTVLRMNTRTRLDVQDSAARLRLIEGEIEMDIRRGAALAPVLRVNSASLAAKDARYNVRLIDGMACVSCLAGEVELSRGTDRVTLAAGRQLTFGAAPFGPATAADEGAVSAWRKRLLVFDGVALEDVVAEINRYRPGKLILTSRGLGRRQVQASFSIDRLDDAIVLMRDAYGVAVTRLPGGIVLLGEAGT</sequence>
<evidence type="ECO:0000313" key="4">
    <source>
        <dbReference type="Proteomes" id="UP000464787"/>
    </source>
</evidence>
<evidence type="ECO:0000313" key="3">
    <source>
        <dbReference type="EMBL" id="QHI97406.1"/>
    </source>
</evidence>
<dbReference type="InterPro" id="IPR012373">
    <property type="entry name" value="Ferrdict_sens_TM"/>
</dbReference>
<dbReference type="KEGG" id="xyk:GT347_05050"/>
<dbReference type="PANTHER" id="PTHR30273:SF2">
    <property type="entry name" value="PROTEIN FECR"/>
    <property type="match status" value="1"/>
</dbReference>
<dbReference type="RefSeq" id="WP_160550924.1">
    <property type="nucleotide sequence ID" value="NZ_CP047650.1"/>
</dbReference>
<dbReference type="Pfam" id="PF04773">
    <property type="entry name" value="FecR"/>
    <property type="match status" value="1"/>
</dbReference>
<gene>
    <name evidence="3" type="ORF">GT347_05050</name>
</gene>
<accession>A0A857J133</accession>
<name>A0A857J133_9BURK</name>
<evidence type="ECO:0000259" key="2">
    <source>
        <dbReference type="Pfam" id="PF16220"/>
    </source>
</evidence>
<dbReference type="EMBL" id="CP047650">
    <property type="protein sequence ID" value="QHI97406.1"/>
    <property type="molecule type" value="Genomic_DNA"/>
</dbReference>
<feature type="domain" description="FecR N-terminal" evidence="2">
    <location>
        <begin position="15"/>
        <end position="55"/>
    </location>
</feature>
<organism evidence="3 4">
    <name type="scientific">Xylophilus rhododendri</name>
    <dbReference type="NCBI Taxonomy" id="2697032"/>
    <lineage>
        <taxon>Bacteria</taxon>
        <taxon>Pseudomonadati</taxon>
        <taxon>Pseudomonadota</taxon>
        <taxon>Betaproteobacteria</taxon>
        <taxon>Burkholderiales</taxon>
        <taxon>Xylophilus</taxon>
    </lineage>
</organism>